<keyword evidence="6" id="KW-1185">Reference proteome</keyword>
<name>A0A0D7X2F2_9BACL</name>
<dbReference type="GO" id="GO:0009288">
    <property type="term" value="C:bacterial-type flagellum"/>
    <property type="evidence" value="ECO:0007669"/>
    <property type="project" value="TreeGrafter"/>
</dbReference>
<evidence type="ECO:0000313" key="6">
    <source>
        <dbReference type="Proteomes" id="UP000032534"/>
    </source>
</evidence>
<evidence type="ECO:0000259" key="4">
    <source>
        <dbReference type="Pfam" id="PF22692"/>
    </source>
</evidence>
<protein>
    <submittedName>
        <fullName evidence="5">Flagellar basal body rod protein</fullName>
    </submittedName>
</protein>
<dbReference type="EMBL" id="JTHP01000018">
    <property type="protein sequence ID" value="KJD45595.1"/>
    <property type="molecule type" value="Genomic_DNA"/>
</dbReference>
<feature type="domain" description="Flagellar basal body rod protein N-terminal" evidence="2">
    <location>
        <begin position="5"/>
        <end position="35"/>
    </location>
</feature>
<feature type="domain" description="Flagellar hook protein FlgE/F/G-like D1" evidence="4">
    <location>
        <begin position="131"/>
        <end position="191"/>
    </location>
</feature>
<keyword evidence="5" id="KW-0966">Cell projection</keyword>
<comment type="caution">
    <text evidence="5">The sequence shown here is derived from an EMBL/GenBank/DDBJ whole genome shotgun (WGS) entry which is preliminary data.</text>
</comment>
<gene>
    <name evidence="5" type="ORF">QD47_11360</name>
</gene>
<dbReference type="GO" id="GO:0071978">
    <property type="term" value="P:bacterial-type flagellum-dependent swarming motility"/>
    <property type="evidence" value="ECO:0007669"/>
    <property type="project" value="TreeGrafter"/>
</dbReference>
<evidence type="ECO:0000313" key="5">
    <source>
        <dbReference type="EMBL" id="KJD45595.1"/>
    </source>
</evidence>
<evidence type="ECO:0000259" key="3">
    <source>
        <dbReference type="Pfam" id="PF06429"/>
    </source>
</evidence>
<accession>A0A0D7X2F2</accession>
<dbReference type="InterPro" id="IPR037925">
    <property type="entry name" value="FlgE/F/G-like"/>
</dbReference>
<reference evidence="5 6" key="1">
    <citation type="submission" date="2014-11" db="EMBL/GenBank/DDBJ databases">
        <title>Draft Genome Sequences of Paenibacillus polymyxa NRRL B-30509 and Paenibacillus terrae NRRL B-30644, Strains from a Poultry Environment that Produce Tridecaptin A and Paenicidins.</title>
        <authorList>
            <person name="van Belkum M.J."/>
            <person name="Lohans C.T."/>
            <person name="Vederas J.C."/>
        </authorList>
    </citation>
    <scope>NUCLEOTIDE SEQUENCE [LARGE SCALE GENOMIC DNA]</scope>
    <source>
        <strain evidence="5 6">NRRL B-30644</strain>
    </source>
</reference>
<keyword evidence="5" id="KW-0969">Cilium</keyword>
<dbReference type="InterPro" id="IPR053967">
    <property type="entry name" value="LlgE_F_G-like_D1"/>
</dbReference>
<dbReference type="RefSeq" id="WP_044646232.1">
    <property type="nucleotide sequence ID" value="NZ_JTHP01000018.1"/>
</dbReference>
<dbReference type="AlphaFoldDB" id="A0A0D7X2F2"/>
<organism evidence="5 6">
    <name type="scientific">Paenibacillus terrae</name>
    <dbReference type="NCBI Taxonomy" id="159743"/>
    <lineage>
        <taxon>Bacteria</taxon>
        <taxon>Bacillati</taxon>
        <taxon>Bacillota</taxon>
        <taxon>Bacilli</taxon>
        <taxon>Bacillales</taxon>
        <taxon>Paenibacillaceae</taxon>
        <taxon>Paenibacillus</taxon>
    </lineage>
</organism>
<dbReference type="PANTHER" id="PTHR30435:SF19">
    <property type="entry name" value="FLAGELLAR BASAL-BODY ROD PROTEIN FLGG"/>
    <property type="match status" value="1"/>
</dbReference>
<proteinExistence type="inferred from homology"/>
<dbReference type="PATRIC" id="fig|159743.3.peg.2535"/>
<dbReference type="InterPro" id="IPR001444">
    <property type="entry name" value="Flag_bb_rod_N"/>
</dbReference>
<dbReference type="OrthoDB" id="9800375at2"/>
<sequence length="294" mass="31837">MLRGLYTAAAGMTTQQRRHDTVTQNIANMNTTGYKQENSVQRSFPEMLISMTGGNPDNPDRTVGKLNTGVFAEESLSPYIQGALKDSGQATDFAIQSNINVNDPATGRPMAFDQAGKFINANGEVTYRPEAFFTVRDNNGNVRYTRDGHFQVNGTGALLSSTGSAVLDTNGNPIQLTGAVSALKVNERGELVDKDSNQTLGTTLGISVIDRPYQLVREGNGNFRLNDTDGATARTMTANDVVSVRQGYLEVSNVNASQSMVDMMAALRAYEANQKVIQFYDKSLDKAVNEVGRV</sequence>
<evidence type="ECO:0000256" key="1">
    <source>
        <dbReference type="ARBA" id="ARBA00009677"/>
    </source>
</evidence>
<comment type="similarity">
    <text evidence="1">Belongs to the flagella basal body rod proteins family.</text>
</comment>
<dbReference type="InterPro" id="IPR010930">
    <property type="entry name" value="Flg_bb/hook_C_dom"/>
</dbReference>
<dbReference type="Proteomes" id="UP000032534">
    <property type="component" value="Unassembled WGS sequence"/>
</dbReference>
<keyword evidence="5" id="KW-0282">Flagellum</keyword>
<dbReference type="PANTHER" id="PTHR30435">
    <property type="entry name" value="FLAGELLAR PROTEIN"/>
    <property type="match status" value="1"/>
</dbReference>
<evidence type="ECO:0000259" key="2">
    <source>
        <dbReference type="Pfam" id="PF00460"/>
    </source>
</evidence>
<dbReference type="Pfam" id="PF00460">
    <property type="entry name" value="Flg_bb_rod"/>
    <property type="match status" value="1"/>
</dbReference>
<dbReference type="Pfam" id="PF06429">
    <property type="entry name" value="Flg_bbr_C"/>
    <property type="match status" value="1"/>
</dbReference>
<dbReference type="Pfam" id="PF22692">
    <property type="entry name" value="LlgE_F_G_D1"/>
    <property type="match status" value="1"/>
</dbReference>
<feature type="domain" description="Flagellar basal-body/hook protein C-terminal" evidence="3">
    <location>
        <begin position="245"/>
        <end position="289"/>
    </location>
</feature>
<dbReference type="SUPFAM" id="SSF117143">
    <property type="entry name" value="Flagellar hook protein flgE"/>
    <property type="match status" value="1"/>
</dbReference>